<keyword evidence="6" id="KW-0119">Carbohydrate metabolism</keyword>
<dbReference type="RefSeq" id="WP_068176464.1">
    <property type="nucleotide sequence ID" value="NZ_AOGK01000009.1"/>
</dbReference>
<dbReference type="InterPro" id="IPR043595">
    <property type="entry name" value="FaeB/C/D"/>
</dbReference>
<dbReference type="InterPro" id="IPR029058">
    <property type="entry name" value="AB_hydrolase_fold"/>
</dbReference>
<gene>
    <name evidence="11" type="ORF">H010_11254</name>
</gene>
<dbReference type="GO" id="GO:0005576">
    <property type="term" value="C:extracellular region"/>
    <property type="evidence" value="ECO:0007669"/>
    <property type="project" value="UniProtKB-SubCell"/>
</dbReference>
<evidence type="ECO:0000313" key="12">
    <source>
        <dbReference type="Proteomes" id="UP001152876"/>
    </source>
</evidence>
<keyword evidence="4 9" id="KW-0732">Signal</keyword>
<accession>A0A9X4NQG6</accession>
<keyword evidence="7" id="KW-0624">Polysaccharide degradation</keyword>
<evidence type="ECO:0000256" key="5">
    <source>
        <dbReference type="ARBA" id="ARBA00022801"/>
    </source>
</evidence>
<evidence type="ECO:0000256" key="7">
    <source>
        <dbReference type="ARBA" id="ARBA00023326"/>
    </source>
</evidence>
<keyword evidence="3" id="KW-0858">Xylan degradation</keyword>
<protein>
    <submittedName>
        <fullName evidence="11">Poly(3-hydroxybutyrate) depolymerase</fullName>
    </submittedName>
</protein>
<dbReference type="EMBL" id="AOGK01000009">
    <property type="protein sequence ID" value="MDG5975833.1"/>
    <property type="molecule type" value="Genomic_DNA"/>
</dbReference>
<feature type="region of interest" description="Disordered" evidence="8">
    <location>
        <begin position="43"/>
        <end position="64"/>
    </location>
</feature>
<evidence type="ECO:0000256" key="6">
    <source>
        <dbReference type="ARBA" id="ARBA00023277"/>
    </source>
</evidence>
<dbReference type="GO" id="GO:0045493">
    <property type="term" value="P:xylan catabolic process"/>
    <property type="evidence" value="ECO:0007669"/>
    <property type="project" value="UniProtKB-KW"/>
</dbReference>
<dbReference type="PANTHER" id="PTHR38050:SF2">
    <property type="entry name" value="FERULOYL ESTERASE C-RELATED"/>
    <property type="match status" value="1"/>
</dbReference>
<dbReference type="InterPro" id="IPR001375">
    <property type="entry name" value="Peptidase_S9_cat"/>
</dbReference>
<name>A0A9X4NQG6_9BURK</name>
<keyword evidence="5" id="KW-0378">Hydrolase</keyword>
<evidence type="ECO:0000256" key="9">
    <source>
        <dbReference type="SAM" id="SignalP"/>
    </source>
</evidence>
<evidence type="ECO:0000256" key="8">
    <source>
        <dbReference type="SAM" id="MobiDB-lite"/>
    </source>
</evidence>
<evidence type="ECO:0000256" key="3">
    <source>
        <dbReference type="ARBA" id="ARBA00022651"/>
    </source>
</evidence>
<evidence type="ECO:0000313" key="11">
    <source>
        <dbReference type="EMBL" id="MDG5975833.1"/>
    </source>
</evidence>
<evidence type="ECO:0000256" key="2">
    <source>
        <dbReference type="ARBA" id="ARBA00022525"/>
    </source>
</evidence>
<feature type="chain" id="PRO_5040827491" evidence="9">
    <location>
        <begin position="28"/>
        <end position="337"/>
    </location>
</feature>
<dbReference type="Pfam" id="PF00326">
    <property type="entry name" value="Peptidase_S9"/>
    <property type="match status" value="1"/>
</dbReference>
<keyword evidence="12" id="KW-1185">Reference proteome</keyword>
<keyword evidence="2" id="KW-0964">Secreted</keyword>
<sequence length="337" mass="36260">MTSTKAWGLALALLILGAGLAPPPASAQERPERMTPLRDWLQQRQDRAPQPTAPVPITRPGEHRFSLRHGGLTREYRVHVPARYDPATPMPMVLSFHGGGGNMDIQADDRYYGLVSHAEQAGYVVVFPNGTSRLRSGKLATWNAGLCCGQARDRQVDDVGFVRAVVADLRQRLNIDPGRIFAQGMSNGGMLSYRLACEMADTFKAIASVAGTDGTPACVPSGPVSVLHIHALDDDRVLFNGGSGSASDTHADFVSVPDTVARWARLNGCEAAPRRVLEVPGAWCETRSPCRGGAEVKLCVTETGGHAWPGGRKVRGEQPGASAISANELIWDFFSRR</sequence>
<feature type="domain" description="Peptidase S9 prolyl oligopeptidase catalytic" evidence="10">
    <location>
        <begin position="119"/>
        <end position="211"/>
    </location>
</feature>
<dbReference type="SUPFAM" id="SSF53474">
    <property type="entry name" value="alpha/beta-Hydrolases"/>
    <property type="match status" value="1"/>
</dbReference>
<evidence type="ECO:0000259" key="10">
    <source>
        <dbReference type="Pfam" id="PF00326"/>
    </source>
</evidence>
<proteinExistence type="predicted"/>
<dbReference type="PANTHER" id="PTHR38050">
    <property type="match status" value="1"/>
</dbReference>
<organism evidence="11 12">
    <name type="scientific">Hydrogenophaga taeniospiralis CCUG 15921</name>
    <dbReference type="NCBI Taxonomy" id="1281780"/>
    <lineage>
        <taxon>Bacteria</taxon>
        <taxon>Pseudomonadati</taxon>
        <taxon>Pseudomonadota</taxon>
        <taxon>Betaproteobacteria</taxon>
        <taxon>Burkholderiales</taxon>
        <taxon>Comamonadaceae</taxon>
        <taxon>Hydrogenophaga</taxon>
    </lineage>
</organism>
<evidence type="ECO:0000256" key="4">
    <source>
        <dbReference type="ARBA" id="ARBA00022729"/>
    </source>
</evidence>
<dbReference type="Gene3D" id="3.40.50.1820">
    <property type="entry name" value="alpha/beta hydrolase"/>
    <property type="match status" value="1"/>
</dbReference>
<dbReference type="AlphaFoldDB" id="A0A9X4NQG6"/>
<comment type="caution">
    <text evidence="11">The sequence shown here is derived from an EMBL/GenBank/DDBJ whole genome shotgun (WGS) entry which is preliminary data.</text>
</comment>
<dbReference type="Proteomes" id="UP001152876">
    <property type="component" value="Unassembled WGS sequence"/>
</dbReference>
<dbReference type="GO" id="GO:0006508">
    <property type="term" value="P:proteolysis"/>
    <property type="evidence" value="ECO:0007669"/>
    <property type="project" value="InterPro"/>
</dbReference>
<feature type="signal peptide" evidence="9">
    <location>
        <begin position="1"/>
        <end position="27"/>
    </location>
</feature>
<reference evidence="11" key="1">
    <citation type="submission" date="2013-01" db="EMBL/GenBank/DDBJ databases">
        <title>Genome draft of Hydrogenophaga taeniospiralis 2K1.</title>
        <authorList>
            <person name="Gomila M."/>
            <person name="Lalucat J."/>
        </authorList>
    </citation>
    <scope>NUCLEOTIDE SEQUENCE</scope>
    <source>
        <strain evidence="11">CCUG 15921</strain>
    </source>
</reference>
<comment type="subcellular location">
    <subcellularLocation>
        <location evidence="1">Secreted</location>
    </subcellularLocation>
</comment>
<evidence type="ECO:0000256" key="1">
    <source>
        <dbReference type="ARBA" id="ARBA00004613"/>
    </source>
</evidence>
<dbReference type="GO" id="GO:0008236">
    <property type="term" value="F:serine-type peptidase activity"/>
    <property type="evidence" value="ECO:0007669"/>
    <property type="project" value="InterPro"/>
</dbReference>
<dbReference type="GO" id="GO:0030600">
    <property type="term" value="F:feruloyl esterase activity"/>
    <property type="evidence" value="ECO:0007669"/>
    <property type="project" value="InterPro"/>
</dbReference>